<gene>
    <name evidence="2" type="ORF">DFR85_06960</name>
</gene>
<keyword evidence="1" id="KW-1133">Transmembrane helix</keyword>
<feature type="transmembrane region" description="Helical" evidence="1">
    <location>
        <begin position="137"/>
        <end position="158"/>
    </location>
</feature>
<feature type="transmembrane region" description="Helical" evidence="1">
    <location>
        <begin position="6"/>
        <end position="27"/>
    </location>
</feature>
<keyword evidence="3" id="KW-1185">Reference proteome</keyword>
<feature type="transmembrane region" description="Helical" evidence="1">
    <location>
        <begin position="109"/>
        <end position="131"/>
    </location>
</feature>
<dbReference type="EMBL" id="CP029289">
    <property type="protein sequence ID" value="AWR94373.1"/>
    <property type="molecule type" value="Genomic_DNA"/>
</dbReference>
<dbReference type="KEGG" id="abri:DFR85_06960"/>
<dbReference type="OrthoDB" id="43622at2157"/>
<keyword evidence="1" id="KW-0812">Transmembrane</keyword>
<accession>A0A2U9IEA6</accession>
<dbReference type="NCBIfam" id="NF041796">
    <property type="entry name" value="Ced_CedA"/>
    <property type="match status" value="1"/>
</dbReference>
<evidence type="ECO:0000313" key="3">
    <source>
        <dbReference type="Proteomes" id="UP000248044"/>
    </source>
</evidence>
<reference evidence="2 3" key="1">
    <citation type="submission" date="2018-05" db="EMBL/GenBank/DDBJ databases">
        <title>Complete Genome Sequences of Extremely Thermoacidophilic, Metal-Mobilizing Type-Strain Members of the Archaeal Family Sulfolobaceae: Acidianus brierleyi DSM-1651T, Acidianus sulfidivorans DSM-18786T, Metallosphaera hakonensis DSM-7519T, and Metallosphaera prunae DSM-10039T.</title>
        <authorList>
            <person name="Counts J.A."/>
            <person name="Kelly R.M."/>
        </authorList>
    </citation>
    <scope>NUCLEOTIDE SEQUENCE [LARGE SCALE GENOMIC DNA]</scope>
    <source>
        <strain evidence="2 3">DSM 1651</strain>
    </source>
</reference>
<dbReference type="InterPro" id="IPR049688">
    <property type="entry name" value="CedA_arc"/>
</dbReference>
<name>A0A2U9IEA6_9CREN</name>
<dbReference type="RefSeq" id="WP_110270254.1">
    <property type="nucleotide sequence ID" value="NZ_CP029289.2"/>
</dbReference>
<dbReference type="Proteomes" id="UP000248044">
    <property type="component" value="Chromosome"/>
</dbReference>
<proteinExistence type="predicted"/>
<evidence type="ECO:0000256" key="1">
    <source>
        <dbReference type="SAM" id="Phobius"/>
    </source>
</evidence>
<sequence length="261" mass="28425">MFNSFYFLGIAFNLAILTYFIGVLLMGSPIPVYGIKKWGPKLISDGIYSAVLVNSFEAILYFSQQISNIIGSNWTSFYNWIYQVIAQELEIYTLIRTLYATISISQDPAVSIFLSPLTIFFSFLTGLIATMETILTISYLVNENVGIFIALGILFLSLPFRIGRSIGGALIGFAVVFYIGLPYLPNFLTGLGVNVLNPPAVNSNSASDILNFLATEAIPFYVEGTVVLPAAYLTILAGLSIGLGSAISGYSSRLPIPIEIF</sequence>
<protein>
    <submittedName>
        <fullName evidence="2">Uncharacterized protein</fullName>
    </submittedName>
</protein>
<feature type="transmembrane region" description="Helical" evidence="1">
    <location>
        <begin position="230"/>
        <end position="250"/>
    </location>
</feature>
<keyword evidence="1" id="KW-0472">Membrane</keyword>
<feature type="transmembrane region" description="Helical" evidence="1">
    <location>
        <begin position="165"/>
        <end position="184"/>
    </location>
</feature>
<organism evidence="2 3">
    <name type="scientific">Acidianus brierleyi</name>
    <dbReference type="NCBI Taxonomy" id="41673"/>
    <lineage>
        <taxon>Archaea</taxon>
        <taxon>Thermoproteota</taxon>
        <taxon>Thermoprotei</taxon>
        <taxon>Sulfolobales</taxon>
        <taxon>Sulfolobaceae</taxon>
        <taxon>Acidianus</taxon>
    </lineage>
</organism>
<dbReference type="AlphaFoldDB" id="A0A2U9IEA6"/>
<evidence type="ECO:0000313" key="2">
    <source>
        <dbReference type="EMBL" id="AWR94373.1"/>
    </source>
</evidence>
<dbReference type="GeneID" id="36831882"/>